<dbReference type="InterPro" id="IPR003717">
    <property type="entry name" value="RecO"/>
</dbReference>
<protein>
    <recommendedName>
        <fullName evidence="2 7">DNA repair protein RecO</fullName>
    </recommendedName>
    <alternativeName>
        <fullName evidence="6 7">Recombination protein O</fullName>
    </alternativeName>
</protein>
<dbReference type="InterPro" id="IPR042242">
    <property type="entry name" value="RecO_C"/>
</dbReference>
<dbReference type="Pfam" id="PF02565">
    <property type="entry name" value="RecO_C"/>
    <property type="match status" value="1"/>
</dbReference>
<keyword evidence="4 7" id="KW-0233">DNA recombination</keyword>
<dbReference type="InterPro" id="IPR037278">
    <property type="entry name" value="ARFGAP/RecO"/>
</dbReference>
<dbReference type="GO" id="GO:0006310">
    <property type="term" value="P:DNA recombination"/>
    <property type="evidence" value="ECO:0007669"/>
    <property type="project" value="UniProtKB-UniRule"/>
</dbReference>
<evidence type="ECO:0000256" key="6">
    <source>
        <dbReference type="ARBA" id="ARBA00033409"/>
    </source>
</evidence>
<comment type="function">
    <text evidence="7">Involved in DNA repair and RecF pathway recombination.</text>
</comment>
<evidence type="ECO:0000256" key="2">
    <source>
        <dbReference type="ARBA" id="ARBA00021310"/>
    </source>
</evidence>
<dbReference type="PANTHER" id="PTHR33991">
    <property type="entry name" value="DNA REPAIR PROTEIN RECO"/>
    <property type="match status" value="1"/>
</dbReference>
<dbReference type="RefSeq" id="WP_089905213.1">
    <property type="nucleotide sequence ID" value="NZ_FOCI01000026.1"/>
</dbReference>
<name>A0A1H8ILH0_9RHOB</name>
<dbReference type="EMBL" id="FOCI01000026">
    <property type="protein sequence ID" value="SEN68578.1"/>
    <property type="molecule type" value="Genomic_DNA"/>
</dbReference>
<organism evidence="9 10">
    <name type="scientific">Loktanella fryxellensis</name>
    <dbReference type="NCBI Taxonomy" id="245187"/>
    <lineage>
        <taxon>Bacteria</taxon>
        <taxon>Pseudomonadati</taxon>
        <taxon>Pseudomonadota</taxon>
        <taxon>Alphaproteobacteria</taxon>
        <taxon>Rhodobacterales</taxon>
        <taxon>Roseobacteraceae</taxon>
        <taxon>Loktanella</taxon>
    </lineage>
</organism>
<dbReference type="SUPFAM" id="SSF50249">
    <property type="entry name" value="Nucleic acid-binding proteins"/>
    <property type="match status" value="1"/>
</dbReference>
<evidence type="ECO:0000256" key="4">
    <source>
        <dbReference type="ARBA" id="ARBA00023172"/>
    </source>
</evidence>
<dbReference type="Gene3D" id="1.20.1440.120">
    <property type="entry name" value="Recombination protein O, C-terminal domain"/>
    <property type="match status" value="1"/>
</dbReference>
<dbReference type="GO" id="GO:0006302">
    <property type="term" value="P:double-strand break repair"/>
    <property type="evidence" value="ECO:0007669"/>
    <property type="project" value="TreeGrafter"/>
</dbReference>
<dbReference type="Proteomes" id="UP000199585">
    <property type="component" value="Unassembled WGS sequence"/>
</dbReference>
<dbReference type="InterPro" id="IPR022572">
    <property type="entry name" value="DNA_rep/recomb_RecO_N"/>
</dbReference>
<dbReference type="Pfam" id="PF11967">
    <property type="entry name" value="RecO_N"/>
    <property type="match status" value="1"/>
</dbReference>
<dbReference type="AlphaFoldDB" id="A0A1H8ILH0"/>
<dbReference type="InterPro" id="IPR012340">
    <property type="entry name" value="NA-bd_OB-fold"/>
</dbReference>
<evidence type="ECO:0000256" key="3">
    <source>
        <dbReference type="ARBA" id="ARBA00022763"/>
    </source>
</evidence>
<dbReference type="PANTHER" id="PTHR33991:SF1">
    <property type="entry name" value="DNA REPAIR PROTEIN RECO"/>
    <property type="match status" value="1"/>
</dbReference>
<evidence type="ECO:0000256" key="7">
    <source>
        <dbReference type="HAMAP-Rule" id="MF_00201"/>
    </source>
</evidence>
<reference evidence="9 10" key="1">
    <citation type="submission" date="2016-10" db="EMBL/GenBank/DDBJ databases">
        <authorList>
            <person name="de Groot N.N."/>
        </authorList>
    </citation>
    <scope>NUCLEOTIDE SEQUENCE [LARGE SCALE GENOMIC DNA]</scope>
    <source>
        <strain evidence="9 10">DSM 16213</strain>
    </source>
</reference>
<dbReference type="Gene3D" id="2.40.50.140">
    <property type="entry name" value="Nucleic acid-binding proteins"/>
    <property type="match status" value="1"/>
</dbReference>
<dbReference type="HAMAP" id="MF_00201">
    <property type="entry name" value="RecO"/>
    <property type="match status" value="1"/>
</dbReference>
<feature type="domain" description="DNA replication/recombination mediator RecO N-terminal" evidence="8">
    <location>
        <begin position="1"/>
        <end position="76"/>
    </location>
</feature>
<sequence length="244" mass="25939">MIDWRDEGAVLRVRPHGETSAIVEVFTATHGRHAGVVRGGISRRIAPILQPGAQIAVRWQARLDENIGAFTVEPLRSRSADAMGDRLALAGLSAVCGLLAVVLPEREAHPPLYDRTVQLLDLLGQGAVWPLAYLRWEQALLEELGFGLDLSACAVRGVNEDLAYVSPRSGRAVSREAAGEWADRLLPLPPVLAGKGDAGAADIVAALGTTGYFIEHRLLRSLGGGGLPAARARLLEAIVRSEAG</sequence>
<evidence type="ECO:0000256" key="1">
    <source>
        <dbReference type="ARBA" id="ARBA00007452"/>
    </source>
</evidence>
<gene>
    <name evidence="7" type="primary">recO</name>
    <name evidence="9" type="ORF">SAMN04488003_12623</name>
</gene>
<keyword evidence="3 7" id="KW-0227">DNA damage</keyword>
<dbReference type="GO" id="GO:0043590">
    <property type="term" value="C:bacterial nucleoid"/>
    <property type="evidence" value="ECO:0007669"/>
    <property type="project" value="TreeGrafter"/>
</dbReference>
<evidence type="ECO:0000313" key="10">
    <source>
        <dbReference type="Proteomes" id="UP000199585"/>
    </source>
</evidence>
<proteinExistence type="inferred from homology"/>
<dbReference type="SUPFAM" id="SSF57863">
    <property type="entry name" value="ArfGap/RecO-like zinc finger"/>
    <property type="match status" value="1"/>
</dbReference>
<evidence type="ECO:0000256" key="5">
    <source>
        <dbReference type="ARBA" id="ARBA00023204"/>
    </source>
</evidence>
<keyword evidence="10" id="KW-1185">Reference proteome</keyword>
<keyword evidence="5 7" id="KW-0234">DNA repair</keyword>
<evidence type="ECO:0000259" key="8">
    <source>
        <dbReference type="Pfam" id="PF11967"/>
    </source>
</evidence>
<accession>A0A1H8ILH0</accession>
<evidence type="ECO:0000313" key="9">
    <source>
        <dbReference type="EMBL" id="SEN68578.1"/>
    </source>
</evidence>
<dbReference type="STRING" id="245187.SAMN04488003_12623"/>
<dbReference type="OrthoDB" id="9804792at2"/>
<comment type="similarity">
    <text evidence="1 7">Belongs to the RecO family.</text>
</comment>
<dbReference type="NCBIfam" id="TIGR00613">
    <property type="entry name" value="reco"/>
    <property type="match status" value="1"/>
</dbReference>